<organism evidence="1 2">
    <name type="scientific">Lysobacter enzymogenes</name>
    <dbReference type="NCBI Taxonomy" id="69"/>
    <lineage>
        <taxon>Bacteria</taxon>
        <taxon>Pseudomonadati</taxon>
        <taxon>Pseudomonadota</taxon>
        <taxon>Gammaproteobacteria</taxon>
        <taxon>Lysobacterales</taxon>
        <taxon>Lysobacteraceae</taxon>
        <taxon>Lysobacter</taxon>
    </lineage>
</organism>
<evidence type="ECO:0000313" key="2">
    <source>
        <dbReference type="Proteomes" id="UP000061569"/>
    </source>
</evidence>
<dbReference type="Proteomes" id="UP000061569">
    <property type="component" value="Chromosome"/>
</dbReference>
<accession>A0A0S2DF80</accession>
<dbReference type="AlphaFoldDB" id="A0A0S2DF80"/>
<dbReference type="EMBL" id="CP013140">
    <property type="protein sequence ID" value="ALN57225.1"/>
    <property type="molecule type" value="Genomic_DNA"/>
</dbReference>
<dbReference type="PANTHER" id="PTHR42754:SF1">
    <property type="entry name" value="LIPOPROTEIN"/>
    <property type="match status" value="1"/>
</dbReference>
<dbReference type="PANTHER" id="PTHR42754">
    <property type="entry name" value="ENDOGLUCANASE"/>
    <property type="match status" value="1"/>
</dbReference>
<dbReference type="PATRIC" id="fig|69.6.peg.1844"/>
<dbReference type="KEGG" id="lez:GLE_1873"/>
<protein>
    <submittedName>
        <fullName evidence="1">Uncharacterized protein</fullName>
    </submittedName>
</protein>
<name>A0A0S2DF80_LYSEN</name>
<evidence type="ECO:0000313" key="1">
    <source>
        <dbReference type="EMBL" id="ALN57225.1"/>
    </source>
</evidence>
<dbReference type="STRING" id="69.GLE_1873"/>
<proteinExistence type="predicted"/>
<sequence length="499" mass="52127">MDTMERSSSGSRRRALALAISLLLAAPLAQAQNFEAYYGDPEPADSGSDVKATRACGPGSITVGTRLAGDTQLAQLSRADDNGNLIWQTAYYIGGSKRSRGEAVIELSSGRGFAVTGAVQYGDGSDRIYVLQVDCEGRPAWTSVLGNRVEGQNAVGLDLIESAPDRGDTLYLVGEETSRDARRKFGRIARLDAGGGLLWNQFYDGGSRWPEVRLRALAQNVAATGLADDLVVAGNTTNGAGLMGALLLRTDAGGAPVCASTLNNADKLHGLFHGITALRAPGYFGQSALVGLQSNPADGATQVYLARFESAGCKVLAQAFWSDPKTTSIRAYDVVEALDRSSDDSLLAIAATRGAPEFGAALGARTSTLLPAATPYYFGAGREMLVSIDLKAPDRLLLAGSTFIDRDGGGDPQDVYLVQTDPAGATTCAVPWQPRAGRVAYTPQNVSLKPILIDAYERVGTEPVGTGGQGYACKPDPKRLASAEAPTCARAPSGAKTAS</sequence>
<reference evidence="1 2" key="1">
    <citation type="submission" date="2015-11" db="EMBL/GenBank/DDBJ databases">
        <title>Genome sequences of Lysobacter enzymogenes strain C3 and Lysobacter antibioticus ATCC 29479.</title>
        <authorList>
            <person name="Kobayashi D.Y."/>
        </authorList>
    </citation>
    <scope>NUCLEOTIDE SEQUENCE [LARGE SCALE GENOMIC DNA]</scope>
    <source>
        <strain evidence="1 2">C3</strain>
    </source>
</reference>
<dbReference type="OrthoDB" id="5003858at2"/>
<gene>
    <name evidence="1" type="ORF">GLE_1873</name>
</gene>